<dbReference type="SMART" id="SM01289">
    <property type="entry name" value="PYRIN"/>
    <property type="match status" value="1"/>
</dbReference>
<organism evidence="2 3">
    <name type="scientific">Apteryx mantelli</name>
    <name type="common">North Island brown kiwi</name>
    <dbReference type="NCBI Taxonomy" id="2696672"/>
    <lineage>
        <taxon>Eukaryota</taxon>
        <taxon>Metazoa</taxon>
        <taxon>Chordata</taxon>
        <taxon>Craniata</taxon>
        <taxon>Vertebrata</taxon>
        <taxon>Euteleostomi</taxon>
        <taxon>Archelosauria</taxon>
        <taxon>Archosauria</taxon>
        <taxon>Dinosauria</taxon>
        <taxon>Saurischia</taxon>
        <taxon>Theropoda</taxon>
        <taxon>Coelurosauria</taxon>
        <taxon>Aves</taxon>
        <taxon>Palaeognathae</taxon>
        <taxon>Apterygiformes</taxon>
        <taxon>Apterygidae</taxon>
        <taxon>Apteryx</taxon>
    </lineage>
</organism>
<dbReference type="Proteomes" id="UP001652627">
    <property type="component" value="Chromosome 33"/>
</dbReference>
<dbReference type="RefSeq" id="XP_067170324.1">
    <property type="nucleotide sequence ID" value="XM_067314223.1"/>
</dbReference>
<dbReference type="Pfam" id="PF00531">
    <property type="entry name" value="Death"/>
    <property type="match status" value="1"/>
</dbReference>
<dbReference type="GeneID" id="136994857"/>
<protein>
    <submittedName>
        <fullName evidence="3">FAS-associated death domain protein-like</fullName>
    </submittedName>
</protein>
<dbReference type="PROSITE" id="PS50017">
    <property type="entry name" value="DEATH_DOMAIN"/>
    <property type="match status" value="1"/>
</dbReference>
<proteinExistence type="predicted"/>
<dbReference type="SUPFAM" id="SSF47986">
    <property type="entry name" value="DEATH domain"/>
    <property type="match status" value="2"/>
</dbReference>
<dbReference type="SMART" id="SM00005">
    <property type="entry name" value="DEATH"/>
    <property type="match status" value="1"/>
</dbReference>
<reference evidence="3" key="1">
    <citation type="submission" date="2025-08" db="UniProtKB">
        <authorList>
            <consortium name="RefSeq"/>
        </authorList>
    </citation>
    <scope>IDENTIFICATION</scope>
    <source>
        <tissue evidence="3">Blood</tissue>
    </source>
</reference>
<gene>
    <name evidence="3" type="primary">LOC136994857</name>
</gene>
<evidence type="ECO:0000313" key="3">
    <source>
        <dbReference type="RefSeq" id="XP_067170324.1"/>
    </source>
</evidence>
<sequence>MAVAAAGERETLLALQCALPDEQFQAFKYLLEGQIPLSQLRPATRPDLCSLLLQHFPGQALRKAGVILRQLSRLDLVQRFQLPGAEDVLGSSALPGVAAGFSGMSAGERRLLTERDLMQVAQKTGREWQEVGIQCLGLEKSRLEQIREDNPNNVVMQVFEMLREWLRREKQHATALHLHACLAQANVNPEVLTFLQSIGGV</sequence>
<dbReference type="Gene3D" id="1.10.533.10">
    <property type="entry name" value="Death Domain, Fas"/>
    <property type="match status" value="2"/>
</dbReference>
<name>A0ABM4FZE9_9AVES</name>
<keyword evidence="2" id="KW-1185">Reference proteome</keyword>
<evidence type="ECO:0000259" key="1">
    <source>
        <dbReference type="PROSITE" id="PS50017"/>
    </source>
</evidence>
<feature type="domain" description="Death" evidence="1">
    <location>
        <begin position="136"/>
        <end position="198"/>
    </location>
</feature>
<evidence type="ECO:0000313" key="2">
    <source>
        <dbReference type="Proteomes" id="UP001652627"/>
    </source>
</evidence>
<accession>A0ABM4FZE9</accession>
<dbReference type="InterPro" id="IPR011029">
    <property type="entry name" value="DEATH-like_dom_sf"/>
</dbReference>
<dbReference type="InterPro" id="IPR000488">
    <property type="entry name" value="Death_dom"/>
</dbReference>
<dbReference type="Pfam" id="PF02758">
    <property type="entry name" value="PYRIN"/>
    <property type="match status" value="1"/>
</dbReference>
<dbReference type="InterPro" id="IPR004020">
    <property type="entry name" value="DAPIN"/>
</dbReference>